<dbReference type="InterPro" id="IPR011990">
    <property type="entry name" value="TPR-like_helical_dom_sf"/>
</dbReference>
<keyword evidence="1" id="KW-0131">Cell cycle</keyword>
<evidence type="ECO:0000259" key="4">
    <source>
        <dbReference type="Pfam" id="PF16331"/>
    </source>
</evidence>
<dbReference type="InterPro" id="IPR014162">
    <property type="entry name" value="CpoB_C"/>
</dbReference>
<dbReference type="InterPro" id="IPR019734">
    <property type="entry name" value="TPR_rpt"/>
</dbReference>
<feature type="domain" description="YbgF trimerisation" evidence="4">
    <location>
        <begin position="97"/>
        <end position="151"/>
    </location>
</feature>
<proteinExistence type="inferred from homology"/>
<feature type="chain" id="PRO_5009985569" description="Cell division coordinator CpoB" evidence="1">
    <location>
        <begin position="24"/>
        <end position="327"/>
    </location>
</feature>
<dbReference type="GO" id="GO:0070206">
    <property type="term" value="P:protein trimerization"/>
    <property type="evidence" value="ECO:0007669"/>
    <property type="project" value="InterPro"/>
</dbReference>
<sequence length="327" mass="35806" precursor="true">MINCRRSIIAACLIYMLPFVAWSEAPVVDDSENFAMLGSQQGAEAPVVNPKYDDPQIENAELDSPQGDSYAMDTAEPYDGPALVKEDQGSSTVNDSAKLIDKIQSLQKEVQELRGQLEVQAHDLKLLQQQQVAFYKDLDARISGSSTSSAKSAPIKTTPETSLSTSSTSTPSKPVQLSQPKPTQPVTTPVVVPTTTSRANPADEQISYLAAYELVKNKRFDDATVAMQAFVQKYPKGGYTANAEYWLGELYLVKRDYQKSIEHFDIVLQQFPSSSKSAASLLKSAYAYAAKGDKQEAKSRFEQVVKNYPDTPTAKLASAKLQSINTL</sequence>
<dbReference type="GO" id="GO:0030288">
    <property type="term" value="C:outer membrane-bounded periplasmic space"/>
    <property type="evidence" value="ECO:0007669"/>
    <property type="project" value="UniProtKB-UniRule"/>
</dbReference>
<dbReference type="SMART" id="SM00028">
    <property type="entry name" value="TPR"/>
    <property type="match status" value="2"/>
</dbReference>
<dbReference type="EMBL" id="LNZB01000002">
    <property type="protein sequence ID" value="KTD83089.1"/>
    <property type="molecule type" value="Genomic_DNA"/>
</dbReference>
<dbReference type="Pfam" id="PF13424">
    <property type="entry name" value="TPR_12"/>
    <property type="match status" value="1"/>
</dbReference>
<dbReference type="RefSeq" id="WP_058478947.1">
    <property type="nucleotide sequence ID" value="NZ_CAAAIQ010000029.1"/>
</dbReference>
<dbReference type="InterPro" id="IPR032519">
    <property type="entry name" value="YbgF_tri"/>
</dbReference>
<evidence type="ECO:0000256" key="2">
    <source>
        <dbReference type="PROSITE-ProRule" id="PRU00339"/>
    </source>
</evidence>
<feature type="region of interest" description="Disordered" evidence="3">
    <location>
        <begin position="144"/>
        <end position="196"/>
    </location>
</feature>
<dbReference type="Proteomes" id="UP000054729">
    <property type="component" value="Unassembled WGS sequence"/>
</dbReference>
<dbReference type="OrthoDB" id="9768142at2"/>
<feature type="coiled-coil region" evidence="1">
    <location>
        <begin position="96"/>
        <end position="130"/>
    </location>
</feature>
<dbReference type="SUPFAM" id="SSF48452">
    <property type="entry name" value="TPR-like"/>
    <property type="match status" value="1"/>
</dbReference>
<comment type="caution">
    <text evidence="5">The sequence shown here is derived from an EMBL/GenBank/DDBJ whole genome shotgun (WGS) entry which is preliminary data.</text>
</comment>
<feature type="compositionally biased region" description="Low complexity" evidence="3">
    <location>
        <begin position="144"/>
        <end position="172"/>
    </location>
</feature>
<comment type="subcellular location">
    <subcellularLocation>
        <location evidence="1">Periplasm</location>
    </subcellularLocation>
</comment>
<evidence type="ECO:0000256" key="3">
    <source>
        <dbReference type="SAM" id="MobiDB-lite"/>
    </source>
</evidence>
<evidence type="ECO:0000256" key="1">
    <source>
        <dbReference type="HAMAP-Rule" id="MF_02066"/>
    </source>
</evidence>
<feature type="repeat" description="TPR" evidence="2">
    <location>
        <begin position="241"/>
        <end position="274"/>
    </location>
</feature>
<evidence type="ECO:0000313" key="6">
    <source>
        <dbReference type="Proteomes" id="UP000054729"/>
    </source>
</evidence>
<accession>A0A0W1AP22</accession>
<keyword evidence="1" id="KW-0732">Signal</keyword>
<dbReference type="GO" id="GO:0043093">
    <property type="term" value="P:FtsZ-dependent cytokinesis"/>
    <property type="evidence" value="ECO:0007669"/>
    <property type="project" value="UniProtKB-UniRule"/>
</dbReference>
<dbReference type="InterPro" id="IPR034706">
    <property type="entry name" value="CpoB"/>
</dbReference>
<keyword evidence="2" id="KW-0802">TPR repeat</keyword>
<reference evidence="5 6" key="1">
    <citation type="submission" date="2015-11" db="EMBL/GenBank/DDBJ databases">
        <title>Genomic analysis of 38 Legionella species identifies large and diverse effector repertoires.</title>
        <authorList>
            <person name="Burstein D."/>
            <person name="Amaro F."/>
            <person name="Zusman T."/>
            <person name="Lifshitz Z."/>
            <person name="Cohen O."/>
            <person name="Gilbert J.A."/>
            <person name="Pupko T."/>
            <person name="Shuman H.A."/>
            <person name="Segal G."/>
        </authorList>
    </citation>
    <scope>NUCLEOTIDE SEQUENCE [LARGE SCALE GENOMIC DNA]</scope>
    <source>
        <strain evidence="5 6">ATCC 51914</strain>
    </source>
</reference>
<protein>
    <recommendedName>
        <fullName evidence="1">Cell division coordinator CpoB</fullName>
    </recommendedName>
</protein>
<organism evidence="5 6">
    <name type="scientific">Legionella waltersii</name>
    <dbReference type="NCBI Taxonomy" id="66969"/>
    <lineage>
        <taxon>Bacteria</taxon>
        <taxon>Pseudomonadati</taxon>
        <taxon>Pseudomonadota</taxon>
        <taxon>Gammaproteobacteria</taxon>
        <taxon>Legionellales</taxon>
        <taxon>Legionellaceae</taxon>
        <taxon>Legionella</taxon>
    </lineage>
</organism>
<keyword evidence="1" id="KW-0132">Cell division</keyword>
<dbReference type="Pfam" id="PF16331">
    <property type="entry name" value="TolA_bind_tri"/>
    <property type="match status" value="1"/>
</dbReference>
<keyword evidence="1" id="KW-0574">Periplasm</keyword>
<keyword evidence="6" id="KW-1185">Reference proteome</keyword>
<dbReference type="AlphaFoldDB" id="A0A0W1AP22"/>
<comment type="function">
    <text evidence="1">Mediates coordination of peptidoglycan synthesis and outer membrane constriction during cell division.</text>
</comment>
<dbReference type="STRING" id="66969.Lwal_0077"/>
<dbReference type="Gene3D" id="1.25.40.10">
    <property type="entry name" value="Tetratricopeptide repeat domain"/>
    <property type="match status" value="1"/>
</dbReference>
<name>A0A0W1AP22_9GAMM</name>
<keyword evidence="1" id="KW-0175">Coiled coil</keyword>
<comment type="similarity">
    <text evidence="1">Belongs to the CpoB family.</text>
</comment>
<gene>
    <name evidence="1" type="primary">cpoB</name>
    <name evidence="5" type="ORF">Lwal_0077</name>
</gene>
<dbReference type="PROSITE" id="PS50005">
    <property type="entry name" value="TPR"/>
    <property type="match status" value="1"/>
</dbReference>
<feature type="compositionally biased region" description="Low complexity" evidence="3">
    <location>
        <begin position="184"/>
        <end position="196"/>
    </location>
</feature>
<feature type="signal peptide" evidence="1">
    <location>
        <begin position="1"/>
        <end position="23"/>
    </location>
</feature>
<evidence type="ECO:0000313" key="5">
    <source>
        <dbReference type="EMBL" id="KTD83089.1"/>
    </source>
</evidence>
<dbReference type="PATRIC" id="fig|66969.6.peg.85"/>
<dbReference type="NCBIfam" id="TIGR02795">
    <property type="entry name" value="tol_pal_ybgF"/>
    <property type="match status" value="1"/>
</dbReference>
<dbReference type="Gene3D" id="1.20.5.110">
    <property type="match status" value="1"/>
</dbReference>
<dbReference type="HAMAP" id="MF_02066">
    <property type="entry name" value="CpoB"/>
    <property type="match status" value="1"/>
</dbReference>